<comment type="caution">
    <text evidence="3">The sequence shown here is derived from an EMBL/GenBank/DDBJ whole genome shotgun (WGS) entry which is preliminary data.</text>
</comment>
<keyword evidence="2" id="KW-0472">Membrane</keyword>
<reference evidence="3 4" key="1">
    <citation type="journal article" date="2021" name="MBio">
        <title>A New Model Trypanosomatid, Novymonas esmeraldas: Genomic Perception of Its 'Candidatus Pandoraea novymonadis' Endosymbiont.</title>
        <authorList>
            <person name="Zakharova A."/>
            <person name="Saura A."/>
            <person name="Butenko A."/>
            <person name="Podesvova L."/>
            <person name="Warmusova S."/>
            <person name="Kostygov A.Y."/>
            <person name="Nenarokova A."/>
            <person name="Lukes J."/>
            <person name="Opperdoes F.R."/>
            <person name="Yurchenko V."/>
        </authorList>
    </citation>
    <scope>NUCLEOTIDE SEQUENCE [LARGE SCALE GENOMIC DNA]</scope>
    <source>
        <strain evidence="3 4">E262AT.01</strain>
    </source>
</reference>
<keyword evidence="2" id="KW-1133">Transmembrane helix</keyword>
<protein>
    <submittedName>
        <fullName evidence="3">Uncharacterized protein</fullName>
    </submittedName>
</protein>
<evidence type="ECO:0000313" key="4">
    <source>
        <dbReference type="Proteomes" id="UP001430356"/>
    </source>
</evidence>
<dbReference type="EMBL" id="JAECZO010000110">
    <property type="protein sequence ID" value="KAK7197567.1"/>
    <property type="molecule type" value="Genomic_DNA"/>
</dbReference>
<feature type="compositionally biased region" description="Low complexity" evidence="1">
    <location>
        <begin position="221"/>
        <end position="233"/>
    </location>
</feature>
<gene>
    <name evidence="3" type="ORF">NESM_000706900</name>
</gene>
<proteinExistence type="predicted"/>
<dbReference type="Proteomes" id="UP001430356">
    <property type="component" value="Unassembled WGS sequence"/>
</dbReference>
<evidence type="ECO:0000256" key="1">
    <source>
        <dbReference type="SAM" id="MobiDB-lite"/>
    </source>
</evidence>
<name>A0AAW0ETH3_9TRYP</name>
<keyword evidence="4" id="KW-1185">Reference proteome</keyword>
<sequence length="240" mass="25789">MRRIVRRLPRSSAATVMTAARWQMTGGTDAAAAAAVAASAGAGEAKTGDAATAGTTPAAAAGATAEVYRFPANEVMDAVKKRDFNAVQSHATRLVQSRWREEYNVPAACIIVFTVMWYWIAWTRRSVRRRCEATKASVHQQTEEMVEVVRSMTERWRGDMAKANTQMQGIIDKNSELTRDIDRLTTALRSCSIRPTPTAAFVAPTSSAGKRAAPVEEVAAAETVGDAGDAPAEAAEEAKE</sequence>
<organism evidence="3 4">
    <name type="scientific">Novymonas esmeraldas</name>
    <dbReference type="NCBI Taxonomy" id="1808958"/>
    <lineage>
        <taxon>Eukaryota</taxon>
        <taxon>Discoba</taxon>
        <taxon>Euglenozoa</taxon>
        <taxon>Kinetoplastea</taxon>
        <taxon>Metakinetoplastina</taxon>
        <taxon>Trypanosomatida</taxon>
        <taxon>Trypanosomatidae</taxon>
        <taxon>Novymonas</taxon>
    </lineage>
</organism>
<keyword evidence="2" id="KW-0812">Transmembrane</keyword>
<evidence type="ECO:0000313" key="3">
    <source>
        <dbReference type="EMBL" id="KAK7197567.1"/>
    </source>
</evidence>
<accession>A0AAW0ETH3</accession>
<evidence type="ECO:0000256" key="2">
    <source>
        <dbReference type="SAM" id="Phobius"/>
    </source>
</evidence>
<dbReference type="AlphaFoldDB" id="A0AAW0ETH3"/>
<feature type="transmembrane region" description="Helical" evidence="2">
    <location>
        <begin position="103"/>
        <end position="122"/>
    </location>
</feature>
<feature type="region of interest" description="Disordered" evidence="1">
    <location>
        <begin position="221"/>
        <end position="240"/>
    </location>
</feature>